<organism evidence="2">
    <name type="scientific">Triticum aestivum</name>
    <name type="common">Wheat</name>
    <dbReference type="NCBI Taxonomy" id="4565"/>
    <lineage>
        <taxon>Eukaryota</taxon>
        <taxon>Viridiplantae</taxon>
        <taxon>Streptophyta</taxon>
        <taxon>Embryophyta</taxon>
        <taxon>Tracheophyta</taxon>
        <taxon>Spermatophyta</taxon>
        <taxon>Magnoliopsida</taxon>
        <taxon>Liliopsida</taxon>
        <taxon>Poales</taxon>
        <taxon>Poaceae</taxon>
        <taxon>BOP clade</taxon>
        <taxon>Pooideae</taxon>
        <taxon>Triticodae</taxon>
        <taxon>Triticeae</taxon>
        <taxon>Triticinae</taxon>
        <taxon>Triticum</taxon>
    </lineage>
</organism>
<protein>
    <submittedName>
        <fullName evidence="2">Uncharacterized protein</fullName>
    </submittedName>
</protein>
<feature type="non-terminal residue" evidence="2">
    <location>
        <position position="20"/>
    </location>
</feature>
<proteinExistence type="predicted"/>
<feature type="compositionally biased region" description="Basic and acidic residues" evidence="1">
    <location>
        <begin position="1"/>
        <end position="10"/>
    </location>
</feature>
<sequence>EPRRLIRDQYRATSPVVENQ</sequence>
<evidence type="ECO:0000256" key="1">
    <source>
        <dbReference type="SAM" id="MobiDB-lite"/>
    </source>
</evidence>
<dbReference type="AlphaFoldDB" id="A0A9R1HPY6"/>
<reference evidence="2" key="2">
    <citation type="submission" date="2020-03" db="EMBL/GenBank/DDBJ databases">
        <title>The second near-complete assembly of the hexaploid bread wheat (Triticum aestivum) genome.</title>
        <authorList>
            <person name="Zimin A.V."/>
            <person name="Puiu D."/>
            <person name="Shumante A."/>
            <person name="Alonge M."/>
            <person name="Salzberg S.L."/>
        </authorList>
    </citation>
    <scope>NUCLEOTIDE SEQUENCE</scope>
    <source>
        <tissue evidence="2">Leaf</tissue>
    </source>
</reference>
<evidence type="ECO:0000313" key="2">
    <source>
        <dbReference type="EMBL" id="KAF7069420.1"/>
    </source>
</evidence>
<dbReference type="EMBL" id="CM022224">
    <property type="protein sequence ID" value="KAF7069420.1"/>
    <property type="molecule type" value="Genomic_DNA"/>
</dbReference>
<name>A0A9R1HPY6_WHEAT</name>
<comment type="caution">
    <text evidence="2">The sequence shown here is derived from an EMBL/GenBank/DDBJ whole genome shotgun (WGS) entry which is preliminary data.</text>
</comment>
<accession>A0A9R1HPY6</accession>
<feature type="region of interest" description="Disordered" evidence="1">
    <location>
        <begin position="1"/>
        <end position="20"/>
    </location>
</feature>
<feature type="non-terminal residue" evidence="2">
    <location>
        <position position="1"/>
    </location>
</feature>
<gene>
    <name evidence="2" type="ORF">CFC21_075053</name>
</gene>
<dbReference type="Proteomes" id="UP000815260">
    <property type="component" value="Chromosome 5B"/>
</dbReference>
<reference evidence="2" key="1">
    <citation type="journal article" date="2017" name="Gigascience">
        <title>The first near-complete assembly of the hexaploid bread wheat genome, Triticum aestivum.</title>
        <authorList>
            <person name="Zimin A.V."/>
            <person name="Puiu D."/>
            <person name="Hall R."/>
            <person name="Kingan S."/>
            <person name="Clavijo B.J."/>
            <person name="Salzberg S.L."/>
        </authorList>
    </citation>
    <scope>NUCLEOTIDE SEQUENCE</scope>
    <source>
        <tissue evidence="2">Leaf</tissue>
    </source>
</reference>